<evidence type="ECO:0000313" key="3">
    <source>
        <dbReference type="Proteomes" id="UP000199758"/>
    </source>
</evidence>
<dbReference type="EMBL" id="FQWZ01000001">
    <property type="protein sequence ID" value="SHG52629.1"/>
    <property type="molecule type" value="Genomic_DNA"/>
</dbReference>
<evidence type="ECO:0000313" key="2">
    <source>
        <dbReference type="EMBL" id="SHG52629.1"/>
    </source>
</evidence>
<evidence type="ECO:0000256" key="1">
    <source>
        <dbReference type="SAM" id="SignalP"/>
    </source>
</evidence>
<keyword evidence="1" id="KW-0732">Signal</keyword>
<feature type="signal peptide" evidence="1">
    <location>
        <begin position="1"/>
        <end position="26"/>
    </location>
</feature>
<keyword evidence="3" id="KW-1185">Reference proteome</keyword>
<evidence type="ECO:0008006" key="4">
    <source>
        <dbReference type="Google" id="ProtNLM"/>
    </source>
</evidence>
<dbReference type="OrthoDB" id="517121at2"/>
<sequence>MKLTQRGTAAALILAAAAACSGTAQAATAVAGGLRVGTLGLGAEGTIGLTDRLNLRVPFNVFSYDYDQTEDGIEYEGTLDLKSVGVQLDLHPFKGSFYLSAGLYSNGNQLDLKASDPSGTEEYEVGGGTYVSDTTDPLRLNGGLDFNSAVPYLGLGWGNAIQGASNVYFRFELGAYFQGAAKVKLDASGSAVNVDTGNSFDVDDGSIESQVFQANLEAERADVEDDASDYKIYPAISFALGYRFNL</sequence>
<reference evidence="2 3" key="1">
    <citation type="submission" date="2016-11" db="EMBL/GenBank/DDBJ databases">
        <authorList>
            <person name="Jaros S."/>
            <person name="Januszkiewicz K."/>
            <person name="Wedrychowicz H."/>
        </authorList>
    </citation>
    <scope>NUCLEOTIDE SEQUENCE [LARGE SCALE GENOMIC DNA]</scope>
    <source>
        <strain evidence="2 3">CGMCC 1.7049</strain>
    </source>
</reference>
<dbReference type="STRING" id="490188.SAMN04488068_0588"/>
<protein>
    <recommendedName>
        <fullName evidence="4">Outer membrane protein beta-barrel domain-containing protein</fullName>
    </recommendedName>
</protein>
<dbReference type="RefSeq" id="WP_072893648.1">
    <property type="nucleotide sequence ID" value="NZ_FQWZ01000001.1"/>
</dbReference>
<dbReference type="PROSITE" id="PS51257">
    <property type="entry name" value="PROKAR_LIPOPROTEIN"/>
    <property type="match status" value="1"/>
</dbReference>
<dbReference type="Proteomes" id="UP000199758">
    <property type="component" value="Unassembled WGS sequence"/>
</dbReference>
<name>A0A1M5KJG6_9GAMM</name>
<dbReference type="AlphaFoldDB" id="A0A1M5KJG6"/>
<proteinExistence type="predicted"/>
<feature type="chain" id="PRO_5012816006" description="Outer membrane protein beta-barrel domain-containing protein" evidence="1">
    <location>
        <begin position="27"/>
        <end position="246"/>
    </location>
</feature>
<accession>A0A1M5KJG6</accession>
<dbReference type="Gene3D" id="2.40.160.170">
    <property type="match status" value="1"/>
</dbReference>
<gene>
    <name evidence="2" type="ORF">SAMN04488068_0588</name>
</gene>
<organism evidence="2 3">
    <name type="scientific">Hydrocarboniphaga daqingensis</name>
    <dbReference type="NCBI Taxonomy" id="490188"/>
    <lineage>
        <taxon>Bacteria</taxon>
        <taxon>Pseudomonadati</taxon>
        <taxon>Pseudomonadota</taxon>
        <taxon>Gammaproteobacteria</taxon>
        <taxon>Nevskiales</taxon>
        <taxon>Nevskiaceae</taxon>
        <taxon>Hydrocarboniphaga</taxon>
    </lineage>
</organism>